<evidence type="ECO:0000256" key="4">
    <source>
        <dbReference type="ARBA" id="ARBA00023277"/>
    </source>
</evidence>
<dbReference type="InterPro" id="IPR006439">
    <property type="entry name" value="HAD-SF_hydro_IA"/>
</dbReference>
<dbReference type="SFLD" id="SFLDG01129">
    <property type="entry name" value="C1.5:_HAD__Beta-PGM__Phosphata"/>
    <property type="match status" value="1"/>
</dbReference>
<dbReference type="EMBL" id="FOOU01000002">
    <property type="protein sequence ID" value="SFF93358.1"/>
    <property type="molecule type" value="Genomic_DNA"/>
</dbReference>
<dbReference type="GO" id="GO:0046872">
    <property type="term" value="F:metal ion binding"/>
    <property type="evidence" value="ECO:0007669"/>
    <property type="project" value="UniProtKB-KW"/>
</dbReference>
<dbReference type="GO" id="GO:0008967">
    <property type="term" value="F:phosphoglycolate phosphatase activity"/>
    <property type="evidence" value="ECO:0007669"/>
    <property type="project" value="TreeGrafter"/>
</dbReference>
<dbReference type="GO" id="GO:0006281">
    <property type="term" value="P:DNA repair"/>
    <property type="evidence" value="ECO:0007669"/>
    <property type="project" value="TreeGrafter"/>
</dbReference>
<accession>A0A1I2MQF6</accession>
<reference evidence="6" key="1">
    <citation type="submission" date="2016-10" db="EMBL/GenBank/DDBJ databases">
        <authorList>
            <person name="Varghese N."/>
            <person name="Submissions S."/>
        </authorList>
    </citation>
    <scope>NUCLEOTIDE SEQUENCE [LARGE SCALE GENOMIC DNA]</scope>
    <source>
        <strain evidence="6">CGMCC 1.10971</strain>
    </source>
</reference>
<organism evidence="5 6">
    <name type="scientific">Neptunomonas qingdaonensis</name>
    <dbReference type="NCBI Taxonomy" id="1045558"/>
    <lineage>
        <taxon>Bacteria</taxon>
        <taxon>Pseudomonadati</taxon>
        <taxon>Pseudomonadota</taxon>
        <taxon>Gammaproteobacteria</taxon>
        <taxon>Oceanospirillales</taxon>
        <taxon>Oceanospirillaceae</taxon>
        <taxon>Neptunomonas</taxon>
    </lineage>
</organism>
<keyword evidence="4" id="KW-0119">Carbohydrate metabolism</keyword>
<keyword evidence="1" id="KW-0479">Metal-binding</keyword>
<dbReference type="InterPro" id="IPR050155">
    <property type="entry name" value="HAD-like_hydrolase_sf"/>
</dbReference>
<dbReference type="PANTHER" id="PTHR43434:SF23">
    <property type="entry name" value="PHOSPHOGLYCOLATE PHOSPHATASE"/>
    <property type="match status" value="1"/>
</dbReference>
<dbReference type="Proteomes" id="UP000198623">
    <property type="component" value="Unassembled WGS sequence"/>
</dbReference>
<dbReference type="AlphaFoldDB" id="A0A1I2MQF6"/>
<dbReference type="SUPFAM" id="SSF56784">
    <property type="entry name" value="HAD-like"/>
    <property type="match status" value="1"/>
</dbReference>
<evidence type="ECO:0000313" key="5">
    <source>
        <dbReference type="EMBL" id="SFF93358.1"/>
    </source>
</evidence>
<dbReference type="NCBIfam" id="TIGR01509">
    <property type="entry name" value="HAD-SF-IA-v3"/>
    <property type="match status" value="1"/>
</dbReference>
<evidence type="ECO:0000256" key="3">
    <source>
        <dbReference type="ARBA" id="ARBA00022842"/>
    </source>
</evidence>
<name>A0A1I2MQF6_9GAMM</name>
<evidence type="ECO:0000313" key="6">
    <source>
        <dbReference type="Proteomes" id="UP000198623"/>
    </source>
</evidence>
<dbReference type="Gene3D" id="1.10.150.240">
    <property type="entry name" value="Putative phosphatase, domain 2"/>
    <property type="match status" value="1"/>
</dbReference>
<dbReference type="InterPro" id="IPR023214">
    <property type="entry name" value="HAD_sf"/>
</dbReference>
<dbReference type="STRING" id="1045558.SAMN05216175_10211"/>
<dbReference type="Pfam" id="PF13419">
    <property type="entry name" value="HAD_2"/>
    <property type="match status" value="1"/>
</dbReference>
<keyword evidence="6" id="KW-1185">Reference proteome</keyword>
<keyword evidence="2" id="KW-0378">Hydrolase</keyword>
<dbReference type="GO" id="GO:0005829">
    <property type="term" value="C:cytosol"/>
    <property type="evidence" value="ECO:0007669"/>
    <property type="project" value="TreeGrafter"/>
</dbReference>
<proteinExistence type="predicted"/>
<dbReference type="FunFam" id="3.40.50.1000:FF:000022">
    <property type="entry name" value="Phosphoglycolate phosphatase"/>
    <property type="match status" value="1"/>
</dbReference>
<dbReference type="InterPro" id="IPR036412">
    <property type="entry name" value="HAD-like_sf"/>
</dbReference>
<evidence type="ECO:0000256" key="2">
    <source>
        <dbReference type="ARBA" id="ARBA00022801"/>
    </source>
</evidence>
<evidence type="ECO:0000256" key="1">
    <source>
        <dbReference type="ARBA" id="ARBA00022723"/>
    </source>
</evidence>
<dbReference type="NCBIfam" id="TIGR01549">
    <property type="entry name" value="HAD-SF-IA-v1"/>
    <property type="match status" value="1"/>
</dbReference>
<keyword evidence="3" id="KW-0460">Magnesium</keyword>
<dbReference type="SFLD" id="SFLDS00003">
    <property type="entry name" value="Haloacid_Dehalogenase"/>
    <property type="match status" value="1"/>
</dbReference>
<protein>
    <submittedName>
        <fullName evidence="5">Phosphoglycolate phosphatase</fullName>
    </submittedName>
</protein>
<gene>
    <name evidence="5" type="ORF">SAMN05216175_10211</name>
</gene>
<dbReference type="PANTHER" id="PTHR43434">
    <property type="entry name" value="PHOSPHOGLYCOLATE PHOSPHATASE"/>
    <property type="match status" value="1"/>
</dbReference>
<dbReference type="InterPro" id="IPR023198">
    <property type="entry name" value="PGP-like_dom2"/>
</dbReference>
<sequence>MLFDLDGTLLDTAPDFHWVINQLLKAHNLPEQPYTELRKQVSNGANAMLKTAFKLPDDHTELPYLNQQMLELYAQHLAVDSLLFPGMQSLLSTLEDKQIPWGIVTNKPVRFTTPILAALQLDLRSACTICPEHVSKTKPDPESLLLACQQLKATPQNCIYIGDHIRDIDAGNRAQMFTIGALYGYINELENPRDWQANEYVEQADQILSVIDAHF</sequence>
<dbReference type="InterPro" id="IPR041492">
    <property type="entry name" value="HAD_2"/>
</dbReference>
<dbReference type="Gene3D" id="3.40.50.1000">
    <property type="entry name" value="HAD superfamily/HAD-like"/>
    <property type="match status" value="1"/>
</dbReference>